<dbReference type="AlphaFoldDB" id="F0W5N4"/>
<protein>
    <submittedName>
        <fullName evidence="2">AlNc14C21G2199 protein</fullName>
    </submittedName>
</protein>
<gene>
    <name evidence="2" type="primary">AlNc14C21G2199</name>
    <name evidence="2" type="ORF">ALNC14_025680</name>
</gene>
<evidence type="ECO:0000256" key="1">
    <source>
        <dbReference type="SAM" id="SignalP"/>
    </source>
</evidence>
<evidence type="ECO:0000313" key="2">
    <source>
        <dbReference type="EMBL" id="CCA16425.1"/>
    </source>
</evidence>
<keyword evidence="1" id="KW-0732">Signal</keyword>
<name>F0W5N4_9STRA</name>
<feature type="chain" id="PRO_5003261500" evidence="1">
    <location>
        <begin position="27"/>
        <end position="87"/>
    </location>
</feature>
<dbReference type="EMBL" id="FR824066">
    <property type="protein sequence ID" value="CCA16425.1"/>
    <property type="molecule type" value="Genomic_DNA"/>
</dbReference>
<reference evidence="2" key="1">
    <citation type="journal article" date="2011" name="PLoS Biol.">
        <title>Gene gain and loss during evolution of obligate parasitism in the white rust pathogen of Arabidopsis thaliana.</title>
        <authorList>
            <person name="Kemen E."/>
            <person name="Gardiner A."/>
            <person name="Schultz-Larsen T."/>
            <person name="Kemen A.C."/>
            <person name="Balmuth A.L."/>
            <person name="Robert-Seilaniantz A."/>
            <person name="Bailey K."/>
            <person name="Holub E."/>
            <person name="Studholme D.J."/>
            <person name="Maclean D."/>
            <person name="Jones J.D."/>
        </authorList>
    </citation>
    <scope>NUCLEOTIDE SEQUENCE</scope>
</reference>
<sequence>MTPILQYCGSFLAIFLSLNDLITTKAEIILSGGVAARKLKNFLGRLWIDSGTNLSKFSKHQGQVQVCERASGRLPLLQNVGVEIEKD</sequence>
<feature type="signal peptide" evidence="1">
    <location>
        <begin position="1"/>
        <end position="26"/>
    </location>
</feature>
<reference evidence="2" key="2">
    <citation type="submission" date="2011-02" db="EMBL/GenBank/DDBJ databases">
        <authorList>
            <person name="MacLean D."/>
        </authorList>
    </citation>
    <scope>NUCLEOTIDE SEQUENCE</scope>
</reference>
<organism evidence="2">
    <name type="scientific">Albugo laibachii Nc14</name>
    <dbReference type="NCBI Taxonomy" id="890382"/>
    <lineage>
        <taxon>Eukaryota</taxon>
        <taxon>Sar</taxon>
        <taxon>Stramenopiles</taxon>
        <taxon>Oomycota</taxon>
        <taxon>Peronosporomycetes</taxon>
        <taxon>Albuginales</taxon>
        <taxon>Albuginaceae</taxon>
        <taxon>Albugo</taxon>
    </lineage>
</organism>
<accession>F0W5N4</accession>
<dbReference type="HOGENOM" id="CLU_2488052_0_0_1"/>
<proteinExistence type="predicted"/>